<dbReference type="Gene3D" id="1.10.10.10">
    <property type="entry name" value="Winged helix-like DNA-binding domain superfamily/Winged helix DNA-binding domain"/>
    <property type="match status" value="1"/>
</dbReference>
<feature type="domain" description="RNA polymerase sigma factor 70 region 4 type 2" evidence="6">
    <location>
        <begin position="113"/>
        <end position="164"/>
    </location>
</feature>
<dbReference type="InterPro" id="IPR039425">
    <property type="entry name" value="RNA_pol_sigma-70-like"/>
</dbReference>
<keyword evidence="3" id="KW-0731">Sigma factor</keyword>
<dbReference type="InterPro" id="IPR013325">
    <property type="entry name" value="RNA_pol_sigma_r2"/>
</dbReference>
<reference evidence="7 8" key="1">
    <citation type="submission" date="2014-08" db="EMBL/GenBank/DDBJ databases">
        <title>Comparative genomics of the Paenibacillus odorifer group.</title>
        <authorList>
            <person name="den Bakker H.C."/>
            <person name="Tsai Y.-C."/>
            <person name="Martin N."/>
            <person name="Korlach J."/>
            <person name="Wiedmann M."/>
        </authorList>
    </citation>
    <scope>NUCLEOTIDE SEQUENCE [LARGE SCALE GENOMIC DNA]</scope>
    <source>
        <strain evidence="7 8">DSM 14472</strain>
    </source>
</reference>
<dbReference type="NCBIfam" id="TIGR02937">
    <property type="entry name" value="sigma70-ECF"/>
    <property type="match status" value="1"/>
</dbReference>
<sequence>MNFEQRDLATADDDTEEERFFRQVAEQKRILYGIAYSYLRNEADALEMLQEATCRAWIKRGSLKDSGRFAPWIIRILINCCNDELKRRSRIVPSGQEVEDSGSTVMTSDRKLDMERALDAVKPKYRQVLVLKYYRDLTIPEIAEILDRPEGTVKTWMNKGLKQLREHMRRKGEYR</sequence>
<dbReference type="Gene3D" id="1.10.1740.10">
    <property type="match status" value="1"/>
</dbReference>
<evidence type="ECO:0000313" key="7">
    <source>
        <dbReference type="EMBL" id="AIQ63732.1"/>
    </source>
</evidence>
<dbReference type="Pfam" id="PF04542">
    <property type="entry name" value="Sigma70_r2"/>
    <property type="match status" value="1"/>
</dbReference>
<keyword evidence="2" id="KW-0805">Transcription regulation</keyword>
<protein>
    <submittedName>
        <fullName evidence="7">RNA polymerase sigma factor</fullName>
    </submittedName>
</protein>
<evidence type="ECO:0000313" key="8">
    <source>
        <dbReference type="Proteomes" id="UP000029507"/>
    </source>
</evidence>
<dbReference type="PANTHER" id="PTHR43133">
    <property type="entry name" value="RNA POLYMERASE ECF-TYPE SIGMA FACTO"/>
    <property type="match status" value="1"/>
</dbReference>
<dbReference type="RefSeq" id="WP_038700724.1">
    <property type="nucleotide sequence ID" value="NZ_CP009286.1"/>
</dbReference>
<dbReference type="GO" id="GO:0006352">
    <property type="term" value="P:DNA-templated transcription initiation"/>
    <property type="evidence" value="ECO:0007669"/>
    <property type="project" value="InterPro"/>
</dbReference>
<dbReference type="PANTHER" id="PTHR43133:SF51">
    <property type="entry name" value="RNA POLYMERASE SIGMA FACTOR"/>
    <property type="match status" value="1"/>
</dbReference>
<dbReference type="GO" id="GO:0003677">
    <property type="term" value="F:DNA binding"/>
    <property type="evidence" value="ECO:0007669"/>
    <property type="project" value="InterPro"/>
</dbReference>
<dbReference type="KEGG" id="pste:PSTEL_12205"/>
<dbReference type="InterPro" id="IPR014284">
    <property type="entry name" value="RNA_pol_sigma-70_dom"/>
</dbReference>
<accession>A0A089LS27</accession>
<evidence type="ECO:0000256" key="1">
    <source>
        <dbReference type="ARBA" id="ARBA00010641"/>
    </source>
</evidence>
<gene>
    <name evidence="7" type="ORF">PSTEL_12205</name>
</gene>
<dbReference type="EMBL" id="CP009286">
    <property type="protein sequence ID" value="AIQ63732.1"/>
    <property type="molecule type" value="Genomic_DNA"/>
</dbReference>
<keyword evidence="8" id="KW-1185">Reference proteome</keyword>
<dbReference type="InterPro" id="IPR013324">
    <property type="entry name" value="RNA_pol_sigma_r3/r4-like"/>
</dbReference>
<evidence type="ECO:0000259" key="5">
    <source>
        <dbReference type="Pfam" id="PF04542"/>
    </source>
</evidence>
<dbReference type="SUPFAM" id="SSF88659">
    <property type="entry name" value="Sigma3 and sigma4 domains of RNA polymerase sigma factors"/>
    <property type="match status" value="1"/>
</dbReference>
<evidence type="ECO:0000256" key="2">
    <source>
        <dbReference type="ARBA" id="ARBA00023015"/>
    </source>
</evidence>
<dbReference type="STRING" id="169760.PSTEL_12205"/>
<dbReference type="InterPro" id="IPR007627">
    <property type="entry name" value="RNA_pol_sigma70_r2"/>
</dbReference>
<proteinExistence type="inferred from homology"/>
<dbReference type="HOGENOM" id="CLU_047691_3_1_9"/>
<dbReference type="CDD" id="cd06171">
    <property type="entry name" value="Sigma70_r4"/>
    <property type="match status" value="1"/>
</dbReference>
<dbReference type="Proteomes" id="UP000029507">
    <property type="component" value="Chromosome"/>
</dbReference>
<dbReference type="OrthoDB" id="9782703at2"/>
<dbReference type="AlphaFoldDB" id="A0A089LS27"/>
<evidence type="ECO:0000256" key="4">
    <source>
        <dbReference type="ARBA" id="ARBA00023163"/>
    </source>
</evidence>
<dbReference type="Pfam" id="PF08281">
    <property type="entry name" value="Sigma70_r4_2"/>
    <property type="match status" value="1"/>
</dbReference>
<comment type="similarity">
    <text evidence="1">Belongs to the sigma-70 factor family. ECF subfamily.</text>
</comment>
<evidence type="ECO:0000259" key="6">
    <source>
        <dbReference type="Pfam" id="PF08281"/>
    </source>
</evidence>
<feature type="domain" description="RNA polymerase sigma-70 region 2" evidence="5">
    <location>
        <begin position="28"/>
        <end position="90"/>
    </location>
</feature>
<dbReference type="SUPFAM" id="SSF88946">
    <property type="entry name" value="Sigma2 domain of RNA polymerase sigma factors"/>
    <property type="match status" value="1"/>
</dbReference>
<dbReference type="GO" id="GO:0016987">
    <property type="term" value="F:sigma factor activity"/>
    <property type="evidence" value="ECO:0007669"/>
    <property type="project" value="UniProtKB-KW"/>
</dbReference>
<keyword evidence="4" id="KW-0804">Transcription</keyword>
<organism evidence="7 8">
    <name type="scientific">Paenibacillus stellifer</name>
    <dbReference type="NCBI Taxonomy" id="169760"/>
    <lineage>
        <taxon>Bacteria</taxon>
        <taxon>Bacillati</taxon>
        <taxon>Bacillota</taxon>
        <taxon>Bacilli</taxon>
        <taxon>Bacillales</taxon>
        <taxon>Paenibacillaceae</taxon>
        <taxon>Paenibacillus</taxon>
    </lineage>
</organism>
<dbReference type="InterPro" id="IPR036388">
    <property type="entry name" value="WH-like_DNA-bd_sf"/>
</dbReference>
<name>A0A089LS27_9BACL</name>
<evidence type="ECO:0000256" key="3">
    <source>
        <dbReference type="ARBA" id="ARBA00023082"/>
    </source>
</evidence>
<dbReference type="InterPro" id="IPR013249">
    <property type="entry name" value="RNA_pol_sigma70_r4_t2"/>
</dbReference>